<feature type="region of interest" description="Disordered" evidence="1">
    <location>
        <begin position="1"/>
        <end position="72"/>
    </location>
</feature>
<evidence type="ECO:0000256" key="1">
    <source>
        <dbReference type="SAM" id="MobiDB-lite"/>
    </source>
</evidence>
<protein>
    <submittedName>
        <fullName evidence="2">Uncharacterized protein</fullName>
    </submittedName>
</protein>
<sequence>MTSTPGDTRSFRPAGQGSSARPGPTVRPAPGRAGLPRPSRDDRRPRPGVEGRAGRAVTDAAHSALPALGPGA</sequence>
<proteinExistence type="predicted"/>
<feature type="compositionally biased region" description="Low complexity" evidence="1">
    <location>
        <begin position="28"/>
        <end position="37"/>
    </location>
</feature>
<dbReference type="Proteomes" id="UP000035366">
    <property type="component" value="Chromosome"/>
</dbReference>
<organism evidence="2 3">
    <name type="scientific">Streptomyces incarnatus</name>
    <dbReference type="NCBI Taxonomy" id="665007"/>
    <lineage>
        <taxon>Bacteria</taxon>
        <taxon>Bacillati</taxon>
        <taxon>Actinomycetota</taxon>
        <taxon>Actinomycetes</taxon>
        <taxon>Kitasatosporales</taxon>
        <taxon>Streptomycetaceae</taxon>
        <taxon>Streptomyces</taxon>
    </lineage>
</organism>
<keyword evidence="3" id="KW-1185">Reference proteome</keyword>
<evidence type="ECO:0000313" key="3">
    <source>
        <dbReference type="Proteomes" id="UP000035366"/>
    </source>
</evidence>
<gene>
    <name evidence="2" type="ORF">ABB07_24560</name>
</gene>
<name>A0ABM5TQ28_9ACTN</name>
<evidence type="ECO:0000313" key="2">
    <source>
        <dbReference type="EMBL" id="AKJ13090.1"/>
    </source>
</evidence>
<accession>A0ABM5TQ28</accession>
<dbReference type="EMBL" id="CP011497">
    <property type="protein sequence ID" value="AKJ13090.1"/>
    <property type="molecule type" value="Genomic_DNA"/>
</dbReference>
<dbReference type="RefSeq" id="WP_208900798.1">
    <property type="nucleotide sequence ID" value="NZ_CP011497.1"/>
</dbReference>
<reference evidence="2 3" key="1">
    <citation type="journal article" date="2015" name="ISME J.">
        <title>Draft Genome Sequence of Streptomyces incarnatus NRRL8089, which Produces the Nucleoside Antibiotic Sinefungin.</title>
        <authorList>
            <person name="Oshima K."/>
            <person name="Hattori M."/>
            <person name="Shimizu H."/>
            <person name="Fukuda K."/>
            <person name="Nemoto M."/>
            <person name="Inagaki K."/>
            <person name="Tamura T."/>
        </authorList>
    </citation>
    <scope>NUCLEOTIDE SEQUENCE [LARGE SCALE GENOMIC DNA]</scope>
    <source>
        <strain evidence="2 3">NRRL 8089</strain>
    </source>
</reference>
<feature type="compositionally biased region" description="Basic and acidic residues" evidence="1">
    <location>
        <begin position="38"/>
        <end position="53"/>
    </location>
</feature>